<dbReference type="InterPro" id="IPR007568">
    <property type="entry name" value="RTA1"/>
</dbReference>
<dbReference type="EMBL" id="MU864352">
    <property type="protein sequence ID" value="KAK4193135.1"/>
    <property type="molecule type" value="Genomic_DNA"/>
</dbReference>
<keyword evidence="3 5" id="KW-1133">Transmembrane helix</keyword>
<protein>
    <submittedName>
        <fullName evidence="6">RTA1 like protein-domain-containing protein</fullName>
    </submittedName>
</protein>
<name>A0AAN7APQ9_9PEZI</name>
<dbReference type="GO" id="GO:0005886">
    <property type="term" value="C:plasma membrane"/>
    <property type="evidence" value="ECO:0007669"/>
    <property type="project" value="TreeGrafter"/>
</dbReference>
<evidence type="ECO:0000256" key="2">
    <source>
        <dbReference type="ARBA" id="ARBA00022692"/>
    </source>
</evidence>
<evidence type="ECO:0000313" key="7">
    <source>
        <dbReference type="Proteomes" id="UP001302126"/>
    </source>
</evidence>
<keyword evidence="4 5" id="KW-0472">Membrane</keyword>
<feature type="transmembrane region" description="Helical" evidence="5">
    <location>
        <begin position="38"/>
        <end position="61"/>
    </location>
</feature>
<dbReference type="Proteomes" id="UP001302126">
    <property type="component" value="Unassembled WGS sequence"/>
</dbReference>
<feature type="transmembrane region" description="Helical" evidence="5">
    <location>
        <begin position="179"/>
        <end position="204"/>
    </location>
</feature>
<comment type="caution">
    <text evidence="6">The sequence shown here is derived from an EMBL/GenBank/DDBJ whole genome shotgun (WGS) entry which is preliminary data.</text>
</comment>
<feature type="transmembrane region" description="Helical" evidence="5">
    <location>
        <begin position="98"/>
        <end position="125"/>
    </location>
</feature>
<evidence type="ECO:0000256" key="1">
    <source>
        <dbReference type="ARBA" id="ARBA00004141"/>
    </source>
</evidence>
<dbReference type="PANTHER" id="PTHR31465">
    <property type="entry name" value="PROTEIN RTA1-RELATED"/>
    <property type="match status" value="1"/>
</dbReference>
<evidence type="ECO:0000313" key="6">
    <source>
        <dbReference type="EMBL" id="KAK4193135.1"/>
    </source>
</evidence>
<dbReference type="PANTHER" id="PTHR31465:SF11">
    <property type="entry name" value="DOMAIN PROTEIN, PUTATIVE (AFU_ORTHOLOGUE AFUA_3G10770)-RELATED"/>
    <property type="match status" value="1"/>
</dbReference>
<feature type="transmembrane region" description="Helical" evidence="5">
    <location>
        <begin position="137"/>
        <end position="159"/>
    </location>
</feature>
<evidence type="ECO:0000256" key="3">
    <source>
        <dbReference type="ARBA" id="ARBA00022989"/>
    </source>
</evidence>
<gene>
    <name evidence="6" type="ORF">QBC35DRAFT_165278</name>
</gene>
<evidence type="ECO:0000256" key="4">
    <source>
        <dbReference type="ARBA" id="ARBA00023136"/>
    </source>
</evidence>
<organism evidence="6 7">
    <name type="scientific">Podospora australis</name>
    <dbReference type="NCBI Taxonomy" id="1536484"/>
    <lineage>
        <taxon>Eukaryota</taxon>
        <taxon>Fungi</taxon>
        <taxon>Dikarya</taxon>
        <taxon>Ascomycota</taxon>
        <taxon>Pezizomycotina</taxon>
        <taxon>Sordariomycetes</taxon>
        <taxon>Sordariomycetidae</taxon>
        <taxon>Sordariales</taxon>
        <taxon>Podosporaceae</taxon>
        <taxon>Podospora</taxon>
    </lineage>
</organism>
<dbReference type="Pfam" id="PF04479">
    <property type="entry name" value="RTA1"/>
    <property type="match status" value="1"/>
</dbReference>
<feature type="transmembrane region" description="Helical" evidence="5">
    <location>
        <begin position="254"/>
        <end position="272"/>
    </location>
</feature>
<evidence type="ECO:0000256" key="5">
    <source>
        <dbReference type="SAM" id="Phobius"/>
    </source>
</evidence>
<sequence>MVSANYAQYWDDIERLRTGCYPHLLDVFPNIYHYRPSLGAGITFCVLFAFCSLGHLVTFGFFRKWTSILFFLGSITELIGWAGRTWSAKCPYNTNAFLMQITTLIIAPTFYAAALYVLLGSLIKLLGPQTSIMTPKWYAIIFCTCDVASLVIQAVGGAMASTAADKIDGDTKPGTHTMVAGIVFQLFTMTVFAVLVADFLRRVFVHKTMMDRKIKLVLSSMTVSFVMIYIRSIYRTIELAEGWSGKLITTEGYFIGLDAALMFVAAAAWLVFDPAVLLRSHPPRTEPEKDDSEFSS</sequence>
<proteinExistence type="predicted"/>
<feature type="transmembrane region" description="Helical" evidence="5">
    <location>
        <begin position="216"/>
        <end position="234"/>
    </location>
</feature>
<keyword evidence="7" id="KW-1185">Reference proteome</keyword>
<reference evidence="6" key="2">
    <citation type="submission" date="2023-05" db="EMBL/GenBank/DDBJ databases">
        <authorList>
            <consortium name="Lawrence Berkeley National Laboratory"/>
            <person name="Steindorff A."/>
            <person name="Hensen N."/>
            <person name="Bonometti L."/>
            <person name="Westerberg I."/>
            <person name="Brannstrom I.O."/>
            <person name="Guillou S."/>
            <person name="Cros-Aarteil S."/>
            <person name="Calhoun S."/>
            <person name="Haridas S."/>
            <person name="Kuo A."/>
            <person name="Mondo S."/>
            <person name="Pangilinan J."/>
            <person name="Riley R."/>
            <person name="Labutti K."/>
            <person name="Andreopoulos B."/>
            <person name="Lipzen A."/>
            <person name="Chen C."/>
            <person name="Yanf M."/>
            <person name="Daum C."/>
            <person name="Ng V."/>
            <person name="Clum A."/>
            <person name="Ohm R."/>
            <person name="Martin F."/>
            <person name="Silar P."/>
            <person name="Natvig D."/>
            <person name="Lalanne C."/>
            <person name="Gautier V."/>
            <person name="Ament-Velasquez S.L."/>
            <person name="Kruys A."/>
            <person name="Hutchinson M.I."/>
            <person name="Powell A.J."/>
            <person name="Barry K."/>
            <person name="Miller A.N."/>
            <person name="Grigoriev I.V."/>
            <person name="Debuchy R."/>
            <person name="Gladieux P."/>
            <person name="Thoren M.H."/>
            <person name="Johannesson H."/>
        </authorList>
    </citation>
    <scope>NUCLEOTIDE SEQUENCE</scope>
    <source>
        <strain evidence="6">PSN309</strain>
    </source>
</reference>
<dbReference type="AlphaFoldDB" id="A0AAN7APQ9"/>
<accession>A0AAN7APQ9</accession>
<feature type="transmembrane region" description="Helical" evidence="5">
    <location>
        <begin position="68"/>
        <end position="86"/>
    </location>
</feature>
<reference evidence="6" key="1">
    <citation type="journal article" date="2023" name="Mol. Phylogenet. Evol.">
        <title>Genome-scale phylogeny and comparative genomics of the fungal order Sordariales.</title>
        <authorList>
            <person name="Hensen N."/>
            <person name="Bonometti L."/>
            <person name="Westerberg I."/>
            <person name="Brannstrom I.O."/>
            <person name="Guillou S."/>
            <person name="Cros-Aarteil S."/>
            <person name="Calhoun S."/>
            <person name="Haridas S."/>
            <person name="Kuo A."/>
            <person name="Mondo S."/>
            <person name="Pangilinan J."/>
            <person name="Riley R."/>
            <person name="LaButti K."/>
            <person name="Andreopoulos B."/>
            <person name="Lipzen A."/>
            <person name="Chen C."/>
            <person name="Yan M."/>
            <person name="Daum C."/>
            <person name="Ng V."/>
            <person name="Clum A."/>
            <person name="Steindorff A."/>
            <person name="Ohm R.A."/>
            <person name="Martin F."/>
            <person name="Silar P."/>
            <person name="Natvig D.O."/>
            <person name="Lalanne C."/>
            <person name="Gautier V."/>
            <person name="Ament-Velasquez S.L."/>
            <person name="Kruys A."/>
            <person name="Hutchinson M.I."/>
            <person name="Powell A.J."/>
            <person name="Barry K."/>
            <person name="Miller A.N."/>
            <person name="Grigoriev I.V."/>
            <person name="Debuchy R."/>
            <person name="Gladieux P."/>
            <person name="Hiltunen Thoren M."/>
            <person name="Johannesson H."/>
        </authorList>
    </citation>
    <scope>NUCLEOTIDE SEQUENCE</scope>
    <source>
        <strain evidence="6">PSN309</strain>
    </source>
</reference>
<dbReference type="GO" id="GO:0000324">
    <property type="term" value="C:fungal-type vacuole"/>
    <property type="evidence" value="ECO:0007669"/>
    <property type="project" value="TreeGrafter"/>
</dbReference>
<keyword evidence="2 5" id="KW-0812">Transmembrane</keyword>
<comment type="subcellular location">
    <subcellularLocation>
        <location evidence="1">Membrane</location>
        <topology evidence="1">Multi-pass membrane protein</topology>
    </subcellularLocation>
</comment>